<evidence type="ECO:0000313" key="2">
    <source>
        <dbReference type="Proteomes" id="UP000789525"/>
    </source>
</evidence>
<organism evidence="1 2">
    <name type="scientific">Acaulospora colombiana</name>
    <dbReference type="NCBI Taxonomy" id="27376"/>
    <lineage>
        <taxon>Eukaryota</taxon>
        <taxon>Fungi</taxon>
        <taxon>Fungi incertae sedis</taxon>
        <taxon>Mucoromycota</taxon>
        <taxon>Glomeromycotina</taxon>
        <taxon>Glomeromycetes</taxon>
        <taxon>Diversisporales</taxon>
        <taxon>Acaulosporaceae</taxon>
        <taxon>Acaulospora</taxon>
    </lineage>
</organism>
<reference evidence="1" key="1">
    <citation type="submission" date="2021-06" db="EMBL/GenBank/DDBJ databases">
        <authorList>
            <person name="Kallberg Y."/>
            <person name="Tangrot J."/>
            <person name="Rosling A."/>
        </authorList>
    </citation>
    <scope>NUCLEOTIDE SEQUENCE</scope>
    <source>
        <strain evidence="1">CL356</strain>
    </source>
</reference>
<dbReference type="Proteomes" id="UP000789525">
    <property type="component" value="Unassembled WGS sequence"/>
</dbReference>
<comment type="caution">
    <text evidence="1">The sequence shown here is derived from an EMBL/GenBank/DDBJ whole genome shotgun (WGS) entry which is preliminary data.</text>
</comment>
<proteinExistence type="predicted"/>
<feature type="non-terminal residue" evidence="1">
    <location>
        <position position="1"/>
    </location>
</feature>
<protein>
    <submittedName>
        <fullName evidence="1">13449_t:CDS:1</fullName>
    </submittedName>
</protein>
<accession>A0ACA9MYF9</accession>
<sequence length="635" mass="71092">ENDFENKKVLKGTREGAKIVVEEPGEDRSILSFKNDPIKLGEFGSLGDSDLMAEILTAVAGRKNDEVGQEIAEVAKKPKRTVSFKNQPPKLKNQSKKKPAPLPSESESSEEESPVVTGSDEGSSDEGSNDETSIKNSPIKAMVKSGRGNKDVKMKSLPLNRGDSEEGSDSDDQQRMASPPYSTKQTYGNDLNRRQPRSAVEEAARGRKEGKKPIKQLESEDDESTEHSISDKEEAKTESEDESEKIPLNAVRKKSLNNNQNEYSEKGSTDLNVNLSALTINPAEDSVTLTESKEHQVVAKKETKTQESTTSEEETSEDDTVNRTRKEEPLAVYVEEVGQNSNYQRTNFNTRPRSVSPNYNQGQRWIPPPGPGGHYMENSGYPIDNRRSMMQVPYRGGEYYDDDRSSVASFGGHSRSAMGLAPMTANRRRISGGNADYARDLVYLDDGYYDDRGSHNHIRPQGLFSLPQSQLSAREQELMARETGAPLINLPEKQKDPQTGLVGAITAREHQRKTMVQGMLPRNAELERERALERERDRRLAEQRQQMMMVEREREPMYPRQSYIPPPSGQNRFYNNQQFLDPAVGQRGSYYDQGYYGPADDEDEDDDVPLGVGGSVSSLQPRSQQVTRGRRKDIG</sequence>
<name>A0ACA9MYF9_9GLOM</name>
<dbReference type="EMBL" id="CAJVPT010016872">
    <property type="protein sequence ID" value="CAG8622229.1"/>
    <property type="molecule type" value="Genomic_DNA"/>
</dbReference>
<gene>
    <name evidence="1" type="ORF">ACOLOM_LOCUS7371</name>
</gene>
<keyword evidence="2" id="KW-1185">Reference proteome</keyword>
<evidence type="ECO:0000313" key="1">
    <source>
        <dbReference type="EMBL" id="CAG8622229.1"/>
    </source>
</evidence>